<keyword evidence="11" id="KW-0282">Flagellum</keyword>
<feature type="domain" description="Flagellar hook-associated protein 1 D2-like" evidence="9">
    <location>
        <begin position="331"/>
        <end position="404"/>
    </location>
</feature>
<dbReference type="InterPro" id="IPR049119">
    <property type="entry name" value="FlgK_D2-like"/>
</dbReference>
<dbReference type="HOGENOM" id="CLU_012762_0_0_6"/>
<protein>
    <recommendedName>
        <fullName evidence="4">Flagellar hook-associated protein 1</fullName>
    </recommendedName>
</protein>
<dbReference type="KEGG" id="dja:HY57_19135"/>
<evidence type="ECO:0000259" key="8">
    <source>
        <dbReference type="Pfam" id="PF06429"/>
    </source>
</evidence>
<dbReference type="AlphaFoldDB" id="A0A075K4X4"/>
<keyword evidence="6" id="KW-0975">Bacterial flagellum</keyword>
<dbReference type="GO" id="GO:0044780">
    <property type="term" value="P:bacterial-type flagellum assembly"/>
    <property type="evidence" value="ECO:0007669"/>
    <property type="project" value="InterPro"/>
</dbReference>
<accession>A0A075K4X4</accession>
<dbReference type="GO" id="GO:0009424">
    <property type="term" value="C:bacterial-type flagellum hook"/>
    <property type="evidence" value="ECO:0007669"/>
    <property type="project" value="InterPro"/>
</dbReference>
<dbReference type="NCBIfam" id="TIGR02492">
    <property type="entry name" value="flgK_ends"/>
    <property type="match status" value="1"/>
</dbReference>
<dbReference type="PANTHER" id="PTHR30033:SF1">
    <property type="entry name" value="FLAGELLAR HOOK-ASSOCIATED PROTEIN 1"/>
    <property type="match status" value="1"/>
</dbReference>
<dbReference type="InterPro" id="IPR053927">
    <property type="entry name" value="FlgK_helical"/>
</dbReference>
<evidence type="ECO:0000256" key="1">
    <source>
        <dbReference type="ARBA" id="ARBA00004365"/>
    </source>
</evidence>
<evidence type="ECO:0000259" key="9">
    <source>
        <dbReference type="Pfam" id="PF21158"/>
    </source>
</evidence>
<dbReference type="InterPro" id="IPR002371">
    <property type="entry name" value="FlgK"/>
</dbReference>
<keyword evidence="11" id="KW-0966">Cell projection</keyword>
<comment type="subcellular location">
    <subcellularLocation>
        <location evidence="1">Bacterial flagellum</location>
    </subcellularLocation>
    <subcellularLocation>
        <location evidence="2">Secreted</location>
    </subcellularLocation>
</comment>
<dbReference type="Pfam" id="PF22638">
    <property type="entry name" value="FlgK_D1"/>
    <property type="match status" value="1"/>
</dbReference>
<keyword evidence="12" id="KW-1185">Reference proteome</keyword>
<evidence type="ECO:0000313" key="11">
    <source>
        <dbReference type="EMBL" id="AIF49209.1"/>
    </source>
</evidence>
<dbReference type="OrthoDB" id="9802553at2"/>
<evidence type="ECO:0000256" key="4">
    <source>
        <dbReference type="ARBA" id="ARBA00016244"/>
    </source>
</evidence>
<dbReference type="STRING" id="1217721.HY57_19135"/>
<evidence type="ECO:0000256" key="3">
    <source>
        <dbReference type="ARBA" id="ARBA00009677"/>
    </source>
</evidence>
<dbReference type="Pfam" id="PF00460">
    <property type="entry name" value="Flg_bb_rod"/>
    <property type="match status" value="1"/>
</dbReference>
<dbReference type="InterPro" id="IPR010930">
    <property type="entry name" value="Flg_bb/hook_C_dom"/>
</dbReference>
<dbReference type="GO" id="GO:0005198">
    <property type="term" value="F:structural molecule activity"/>
    <property type="evidence" value="ECO:0007669"/>
    <property type="project" value="InterPro"/>
</dbReference>
<evidence type="ECO:0000313" key="12">
    <source>
        <dbReference type="Proteomes" id="UP000027987"/>
    </source>
</evidence>
<evidence type="ECO:0000256" key="5">
    <source>
        <dbReference type="ARBA" id="ARBA00022525"/>
    </source>
</evidence>
<dbReference type="SUPFAM" id="SSF64518">
    <property type="entry name" value="Phase 1 flagellin"/>
    <property type="match status" value="2"/>
</dbReference>
<dbReference type="RefSeq" id="WP_019464391.1">
    <property type="nucleotide sequence ID" value="NZ_ALOY01000123.1"/>
</dbReference>
<feature type="domain" description="Flagellar hook-associated protein FlgK helical" evidence="10">
    <location>
        <begin position="98"/>
        <end position="318"/>
    </location>
</feature>
<evidence type="ECO:0000256" key="2">
    <source>
        <dbReference type="ARBA" id="ARBA00004613"/>
    </source>
</evidence>
<dbReference type="Pfam" id="PF21158">
    <property type="entry name" value="flgK_1st_1"/>
    <property type="match status" value="1"/>
</dbReference>
<name>A0A075K4X4_9GAMM</name>
<proteinExistence type="inferred from homology"/>
<feature type="domain" description="Flagellar basal-body/hook protein C-terminal" evidence="8">
    <location>
        <begin position="582"/>
        <end position="619"/>
    </location>
</feature>
<keyword evidence="11" id="KW-0969">Cilium</keyword>
<dbReference type="Proteomes" id="UP000027987">
    <property type="component" value="Chromosome"/>
</dbReference>
<dbReference type="PATRIC" id="fig|1217721.7.peg.3921"/>
<comment type="similarity">
    <text evidence="3">Belongs to the flagella basal body rod proteins family.</text>
</comment>
<organism evidence="11 12">
    <name type="scientific">Dyella japonica A8</name>
    <dbReference type="NCBI Taxonomy" id="1217721"/>
    <lineage>
        <taxon>Bacteria</taxon>
        <taxon>Pseudomonadati</taxon>
        <taxon>Pseudomonadota</taxon>
        <taxon>Gammaproteobacteria</taxon>
        <taxon>Lysobacterales</taxon>
        <taxon>Rhodanobacteraceae</taxon>
        <taxon>Dyella</taxon>
    </lineage>
</organism>
<dbReference type="Pfam" id="PF06429">
    <property type="entry name" value="Flg_bbr_C"/>
    <property type="match status" value="1"/>
</dbReference>
<evidence type="ECO:0000256" key="6">
    <source>
        <dbReference type="ARBA" id="ARBA00023143"/>
    </source>
</evidence>
<dbReference type="PANTHER" id="PTHR30033">
    <property type="entry name" value="FLAGELLAR HOOK-ASSOCIATED PROTEIN 1"/>
    <property type="match status" value="1"/>
</dbReference>
<evidence type="ECO:0000259" key="7">
    <source>
        <dbReference type="Pfam" id="PF00460"/>
    </source>
</evidence>
<dbReference type="InterPro" id="IPR019776">
    <property type="entry name" value="Flagellar_basal_body_rod_CS"/>
</dbReference>
<dbReference type="PROSITE" id="PS00588">
    <property type="entry name" value="FLAGELLA_BB_ROD"/>
    <property type="match status" value="1"/>
</dbReference>
<evidence type="ECO:0000259" key="10">
    <source>
        <dbReference type="Pfam" id="PF22638"/>
    </source>
</evidence>
<sequence>MSNLLSIGASGLNAAQVALTTVGNNISNVNTTGYSRQTVVQTEAISQSGGGLTIGSGVDVQSVQRAYSDFLTSALWTANSGMQRATSTNNLATTLNSALSASGNLQGALDSFYGGFSTVANTPGVASSRQSLLGSAGQMVTVFNTLSQQFTAQLSQVNAQISTTVNSINTVASNLASINSKIHAAGNSVPNDLLDQRDNLVQTLSGYMGVSAFVQSDNTISVYGSSGQALVSGDKSFALQTAPNQYDASRTEVVDSTGTVVSGKLSGGTLGALLDYRSNVLDSVQNQLGQAAVALSTSVNTQQAKGLDLNGKQGGPMFSVPAPTVLTSNLNKGSASVSASISNVSQLTGSDYTLSYDGSKWNLATTSGQNVPMTANPDGTYSADGMTLSLSGTAQAGDSFQIQPTRQAASGLTLVMTDPNGIAAAAALSATAATSNTGTGSISAVTVTDPTNAALLSGATVSFPSANSYQVTNNAGTVLASGSYAAGQTISANGWSVTPSGTPAANDKFTIGANSNGLNDTSNALALAGLADTKILNGGTQSVIDSYGTLTTSIGTVGSQAASNLTTQTSLYNQAMSAQQSVSGVNLDEEAASMVKYQQAYQASAQVISTAQTIFSSLITALHG</sequence>
<dbReference type="GO" id="GO:0005576">
    <property type="term" value="C:extracellular region"/>
    <property type="evidence" value="ECO:0007669"/>
    <property type="project" value="UniProtKB-SubCell"/>
</dbReference>
<feature type="domain" description="Flagellar basal body rod protein N-terminal" evidence="7">
    <location>
        <begin position="6"/>
        <end position="34"/>
    </location>
</feature>
<dbReference type="PRINTS" id="PR01005">
    <property type="entry name" value="FLGHOOKAP1"/>
</dbReference>
<dbReference type="InterPro" id="IPR001444">
    <property type="entry name" value="Flag_bb_rod_N"/>
</dbReference>
<reference evidence="11 12" key="1">
    <citation type="submission" date="2014-07" db="EMBL/GenBank/DDBJ databases">
        <title>Complete Genome Sequence of Dyella japonica Strain A8 Isolated from Malaysian Tropical Soil.</title>
        <authorList>
            <person name="Hui R.K.H."/>
            <person name="Chen J.-W."/>
            <person name="Chan K.-G."/>
            <person name="Leung F.C.C."/>
        </authorList>
    </citation>
    <scope>NUCLEOTIDE SEQUENCE [LARGE SCALE GENOMIC DNA]</scope>
    <source>
        <strain evidence="11 12">A8</strain>
    </source>
</reference>
<dbReference type="EMBL" id="CP008884">
    <property type="protein sequence ID" value="AIF49209.1"/>
    <property type="molecule type" value="Genomic_DNA"/>
</dbReference>
<gene>
    <name evidence="11" type="ORF">HY57_19135</name>
</gene>
<keyword evidence="5" id="KW-0964">Secreted</keyword>